<dbReference type="EMBL" id="LR877145">
    <property type="protein sequence ID" value="CAD2213142.1"/>
    <property type="molecule type" value="Genomic_DNA"/>
</dbReference>
<sequence>MNRFSIPQRMMVYAVLLCTLLSATPVFTAEGIDINHHLGHNLYSFFLLSNLGRDPLLFQQFYNKSSGVEMSLSPNAYRTLEMDGNHIFKVAHEVSFTERKLPYKVSLSKEWVVLEKPMKATANGTVLLHCRLPLLLTAAQLRERQDAFLAANLEKMRETLTRVWDTVESSSTTGCLYGNGEDNVIKSKHFYILCPKGSIAHIRKTAFHRGNVTSEKDHERIDNKISTFIQGVVKSTSSVYSFFTQPSHARLFEVIGEYDPAVSTVTFDREDNTWKITYPSSHRCGRDYLYGDTNKTWTSTIKLRCSSLKPTSEENQFYWSFNEVKQLCRYDIEIGVREVCEWNLEWDNLRVTPIPCVELQ</sequence>
<evidence type="ECO:0000313" key="2">
    <source>
        <dbReference type="EMBL" id="CAD2213142.1"/>
    </source>
</evidence>
<keyword evidence="1" id="KW-0732">Signal</keyword>
<proteinExistence type="predicted"/>
<name>A0A7G2C5D8_9TRYP</name>
<evidence type="ECO:0000313" key="3">
    <source>
        <dbReference type="Proteomes" id="UP000515908"/>
    </source>
</evidence>
<evidence type="ECO:0008006" key="4">
    <source>
        <dbReference type="Google" id="ProtNLM"/>
    </source>
</evidence>
<dbReference type="VEuPathDB" id="TriTrypDB:ADEAN_000057800"/>
<feature type="signal peptide" evidence="1">
    <location>
        <begin position="1"/>
        <end position="28"/>
    </location>
</feature>
<feature type="chain" id="PRO_5029010101" description="MRH domain-containing protein" evidence="1">
    <location>
        <begin position="29"/>
        <end position="360"/>
    </location>
</feature>
<keyword evidence="3" id="KW-1185">Reference proteome</keyword>
<reference evidence="2 3" key="1">
    <citation type="submission" date="2020-08" db="EMBL/GenBank/DDBJ databases">
        <authorList>
            <person name="Newling K."/>
            <person name="Davey J."/>
            <person name="Forrester S."/>
        </authorList>
    </citation>
    <scope>NUCLEOTIDE SEQUENCE [LARGE SCALE GENOMIC DNA]</scope>
    <source>
        <strain evidence="3">Crithidia deanei Carvalho (ATCC PRA-265)</strain>
    </source>
</reference>
<organism evidence="2 3">
    <name type="scientific">Angomonas deanei</name>
    <dbReference type="NCBI Taxonomy" id="59799"/>
    <lineage>
        <taxon>Eukaryota</taxon>
        <taxon>Discoba</taxon>
        <taxon>Euglenozoa</taxon>
        <taxon>Kinetoplastea</taxon>
        <taxon>Metakinetoplastina</taxon>
        <taxon>Trypanosomatida</taxon>
        <taxon>Trypanosomatidae</taxon>
        <taxon>Strigomonadinae</taxon>
        <taxon>Angomonas</taxon>
    </lineage>
</organism>
<accession>A0A7G2C5D8</accession>
<dbReference type="Proteomes" id="UP000515908">
    <property type="component" value="Chromosome 01"/>
</dbReference>
<protein>
    <recommendedName>
        <fullName evidence="4">MRH domain-containing protein</fullName>
    </recommendedName>
</protein>
<evidence type="ECO:0000256" key="1">
    <source>
        <dbReference type="SAM" id="SignalP"/>
    </source>
</evidence>
<gene>
    <name evidence="2" type="ORF">ADEAN_000057800</name>
</gene>
<dbReference type="AlphaFoldDB" id="A0A7G2C5D8"/>